<dbReference type="EMBL" id="ML208723">
    <property type="protein sequence ID" value="TFK60864.1"/>
    <property type="molecule type" value="Genomic_DNA"/>
</dbReference>
<protein>
    <submittedName>
        <fullName evidence="1">Uncharacterized protein</fullName>
    </submittedName>
</protein>
<dbReference type="Proteomes" id="UP000308600">
    <property type="component" value="Unassembled WGS sequence"/>
</dbReference>
<name>A0ACD3A5D9_9AGAR</name>
<organism evidence="1 2">
    <name type="scientific">Pluteus cervinus</name>
    <dbReference type="NCBI Taxonomy" id="181527"/>
    <lineage>
        <taxon>Eukaryota</taxon>
        <taxon>Fungi</taxon>
        <taxon>Dikarya</taxon>
        <taxon>Basidiomycota</taxon>
        <taxon>Agaricomycotina</taxon>
        <taxon>Agaricomycetes</taxon>
        <taxon>Agaricomycetidae</taxon>
        <taxon>Agaricales</taxon>
        <taxon>Pluteineae</taxon>
        <taxon>Pluteaceae</taxon>
        <taxon>Pluteus</taxon>
    </lineage>
</organism>
<proteinExistence type="predicted"/>
<evidence type="ECO:0000313" key="1">
    <source>
        <dbReference type="EMBL" id="TFK60864.1"/>
    </source>
</evidence>
<sequence length="206" mass="24114">MKCKSCCKKALRSEEGIQAMKARLEEAKLMRLKVKMEKEDVTLNEALNDKKSAKNQVAYKVTGDYSKLRGEPGPEWVLDCGCSFEMACWGFFTWKNWWTQNSNDRTLELMPPIPVHPREGVFQNLSRFICFRIDDLMNWRGTGFWDPSFQIKMRKVQVNRLLALIDELEEWQESKKVAYAGRAPGWANVKSRINVCETLDLRRRRV</sequence>
<gene>
    <name evidence="1" type="ORF">BDN72DRAFT_904612</name>
</gene>
<keyword evidence="2" id="KW-1185">Reference proteome</keyword>
<accession>A0ACD3A5D9</accession>
<evidence type="ECO:0000313" key="2">
    <source>
        <dbReference type="Proteomes" id="UP000308600"/>
    </source>
</evidence>
<reference evidence="1 2" key="1">
    <citation type="journal article" date="2019" name="Nat. Ecol. Evol.">
        <title>Megaphylogeny resolves global patterns of mushroom evolution.</title>
        <authorList>
            <person name="Varga T."/>
            <person name="Krizsan K."/>
            <person name="Foldi C."/>
            <person name="Dima B."/>
            <person name="Sanchez-Garcia M."/>
            <person name="Sanchez-Ramirez S."/>
            <person name="Szollosi G.J."/>
            <person name="Szarkandi J.G."/>
            <person name="Papp V."/>
            <person name="Albert L."/>
            <person name="Andreopoulos W."/>
            <person name="Angelini C."/>
            <person name="Antonin V."/>
            <person name="Barry K.W."/>
            <person name="Bougher N.L."/>
            <person name="Buchanan P."/>
            <person name="Buyck B."/>
            <person name="Bense V."/>
            <person name="Catcheside P."/>
            <person name="Chovatia M."/>
            <person name="Cooper J."/>
            <person name="Damon W."/>
            <person name="Desjardin D."/>
            <person name="Finy P."/>
            <person name="Geml J."/>
            <person name="Haridas S."/>
            <person name="Hughes K."/>
            <person name="Justo A."/>
            <person name="Karasinski D."/>
            <person name="Kautmanova I."/>
            <person name="Kiss B."/>
            <person name="Kocsube S."/>
            <person name="Kotiranta H."/>
            <person name="LaButti K.M."/>
            <person name="Lechner B.E."/>
            <person name="Liimatainen K."/>
            <person name="Lipzen A."/>
            <person name="Lukacs Z."/>
            <person name="Mihaltcheva S."/>
            <person name="Morgado L.N."/>
            <person name="Niskanen T."/>
            <person name="Noordeloos M.E."/>
            <person name="Ohm R.A."/>
            <person name="Ortiz-Santana B."/>
            <person name="Ovrebo C."/>
            <person name="Racz N."/>
            <person name="Riley R."/>
            <person name="Savchenko A."/>
            <person name="Shiryaev A."/>
            <person name="Soop K."/>
            <person name="Spirin V."/>
            <person name="Szebenyi C."/>
            <person name="Tomsovsky M."/>
            <person name="Tulloss R.E."/>
            <person name="Uehling J."/>
            <person name="Grigoriev I.V."/>
            <person name="Vagvolgyi C."/>
            <person name="Papp T."/>
            <person name="Martin F.M."/>
            <person name="Miettinen O."/>
            <person name="Hibbett D.S."/>
            <person name="Nagy L.G."/>
        </authorList>
    </citation>
    <scope>NUCLEOTIDE SEQUENCE [LARGE SCALE GENOMIC DNA]</scope>
    <source>
        <strain evidence="1 2">NL-1719</strain>
    </source>
</reference>